<dbReference type="Gene3D" id="2.40.70.10">
    <property type="entry name" value="Acid Proteases"/>
    <property type="match status" value="1"/>
</dbReference>
<dbReference type="Proteomes" id="UP001151760">
    <property type="component" value="Unassembled WGS sequence"/>
</dbReference>
<dbReference type="Pfam" id="PF24626">
    <property type="entry name" value="SH3_Tf2-1"/>
    <property type="match status" value="1"/>
</dbReference>
<evidence type="ECO:0000256" key="4">
    <source>
        <dbReference type="PROSITE-ProRule" id="PRU00047"/>
    </source>
</evidence>
<keyword evidence="1" id="KW-0645">Protease</keyword>
<accession>A0ABQ5CF18</accession>
<dbReference type="InterPro" id="IPR041577">
    <property type="entry name" value="RT_RNaseH_2"/>
</dbReference>
<dbReference type="SUPFAM" id="SSF56672">
    <property type="entry name" value="DNA/RNA polymerases"/>
    <property type="match status" value="1"/>
</dbReference>
<dbReference type="Gene3D" id="1.10.340.70">
    <property type="match status" value="1"/>
</dbReference>
<keyword evidence="7" id="KW-0695">RNA-directed DNA polymerase</keyword>
<evidence type="ECO:0000256" key="5">
    <source>
        <dbReference type="SAM" id="MobiDB-lite"/>
    </source>
</evidence>
<dbReference type="SUPFAM" id="SSF57756">
    <property type="entry name" value="Retrovirus zinc finger-like domains"/>
    <property type="match status" value="1"/>
</dbReference>
<dbReference type="EMBL" id="BQNB010014144">
    <property type="protein sequence ID" value="GJT24538.1"/>
    <property type="molecule type" value="Genomic_DNA"/>
</dbReference>
<reference evidence="7" key="1">
    <citation type="journal article" date="2022" name="Int. J. Mol. Sci.">
        <title>Draft Genome of Tanacetum Coccineum: Genomic Comparison of Closely Related Tanacetum-Family Plants.</title>
        <authorList>
            <person name="Yamashiro T."/>
            <person name="Shiraishi A."/>
            <person name="Nakayama K."/>
            <person name="Satake H."/>
        </authorList>
    </citation>
    <scope>NUCLEOTIDE SEQUENCE</scope>
</reference>
<dbReference type="Gene3D" id="4.10.60.10">
    <property type="entry name" value="Zinc finger, CCHC-type"/>
    <property type="match status" value="1"/>
</dbReference>
<dbReference type="InterPro" id="IPR001878">
    <property type="entry name" value="Znf_CCHC"/>
</dbReference>
<keyword evidence="4" id="KW-0862">Zinc</keyword>
<dbReference type="CDD" id="cd00303">
    <property type="entry name" value="retropepsin_like"/>
    <property type="match status" value="1"/>
</dbReference>
<dbReference type="PANTHER" id="PTHR15503:SF45">
    <property type="entry name" value="RNA-DIRECTED DNA POLYMERASE HOMOLOG"/>
    <property type="match status" value="1"/>
</dbReference>
<evidence type="ECO:0000313" key="7">
    <source>
        <dbReference type="EMBL" id="GJT24538.1"/>
    </source>
</evidence>
<dbReference type="SMART" id="SM00343">
    <property type="entry name" value="ZnF_C2HC"/>
    <property type="match status" value="2"/>
</dbReference>
<dbReference type="Pfam" id="PF00098">
    <property type="entry name" value="zf-CCHC"/>
    <property type="match status" value="2"/>
</dbReference>
<comment type="caution">
    <text evidence="7">The sequence shown here is derived from an EMBL/GenBank/DDBJ whole genome shotgun (WGS) entry which is preliminary data.</text>
</comment>
<evidence type="ECO:0000313" key="8">
    <source>
        <dbReference type="Proteomes" id="UP001151760"/>
    </source>
</evidence>
<keyword evidence="4" id="KW-0479">Metal-binding</keyword>
<keyword evidence="7" id="KW-0548">Nucleotidyltransferase</keyword>
<reference evidence="7" key="2">
    <citation type="submission" date="2022-01" db="EMBL/GenBank/DDBJ databases">
        <authorList>
            <person name="Yamashiro T."/>
            <person name="Shiraishi A."/>
            <person name="Satake H."/>
            <person name="Nakayama K."/>
        </authorList>
    </citation>
    <scope>NUCLEOTIDE SEQUENCE</scope>
</reference>
<proteinExistence type="predicted"/>
<dbReference type="InterPro" id="IPR032567">
    <property type="entry name" value="RTL1-rel"/>
</dbReference>
<dbReference type="InterPro" id="IPR021109">
    <property type="entry name" value="Peptidase_aspartic_dom_sf"/>
</dbReference>
<dbReference type="InterPro" id="IPR036875">
    <property type="entry name" value="Znf_CCHC_sf"/>
</dbReference>
<feature type="region of interest" description="Disordered" evidence="5">
    <location>
        <begin position="124"/>
        <end position="146"/>
    </location>
</feature>
<dbReference type="InterPro" id="IPR043502">
    <property type="entry name" value="DNA/RNA_pol_sf"/>
</dbReference>
<keyword evidence="2" id="KW-0378">Hydrolase</keyword>
<dbReference type="InterPro" id="IPR041588">
    <property type="entry name" value="Integrase_H2C2"/>
</dbReference>
<protein>
    <submittedName>
        <fullName evidence="7">Reverse transcriptase domain-containing protein</fullName>
    </submittedName>
</protein>
<evidence type="ECO:0000256" key="3">
    <source>
        <dbReference type="ARBA" id="ARBA00023125"/>
    </source>
</evidence>
<dbReference type="InterPro" id="IPR056924">
    <property type="entry name" value="SH3_Tf2-1"/>
</dbReference>
<feature type="domain" description="CCHC-type" evidence="6">
    <location>
        <begin position="191"/>
        <end position="206"/>
    </location>
</feature>
<organism evidence="7 8">
    <name type="scientific">Tanacetum coccineum</name>
    <dbReference type="NCBI Taxonomy" id="301880"/>
    <lineage>
        <taxon>Eukaryota</taxon>
        <taxon>Viridiplantae</taxon>
        <taxon>Streptophyta</taxon>
        <taxon>Embryophyta</taxon>
        <taxon>Tracheophyta</taxon>
        <taxon>Spermatophyta</taxon>
        <taxon>Magnoliopsida</taxon>
        <taxon>eudicotyledons</taxon>
        <taxon>Gunneridae</taxon>
        <taxon>Pentapetalae</taxon>
        <taxon>asterids</taxon>
        <taxon>campanulids</taxon>
        <taxon>Asterales</taxon>
        <taxon>Asteraceae</taxon>
        <taxon>Asteroideae</taxon>
        <taxon>Anthemideae</taxon>
        <taxon>Anthemidinae</taxon>
        <taxon>Tanacetum</taxon>
    </lineage>
</organism>
<dbReference type="PROSITE" id="PS50158">
    <property type="entry name" value="ZF_CCHC"/>
    <property type="match status" value="1"/>
</dbReference>
<dbReference type="SUPFAM" id="SSF50630">
    <property type="entry name" value="Acid proteases"/>
    <property type="match status" value="1"/>
</dbReference>
<gene>
    <name evidence="7" type="ORF">Tco_0894475</name>
</gene>
<dbReference type="Pfam" id="PF17919">
    <property type="entry name" value="RT_RNaseH_2"/>
    <property type="match status" value="1"/>
</dbReference>
<sequence>MESVFNISGCAIENQVKFATCTLLRAALTWWNGQIRSLRPDAYSMTWEVKGNDVPTYTERFQELTLICTKFVANETKIDKYISGLLDNIYGSVKSFRPKTLDETIELDNDFMDQKLRTYAERQTNNKRKADDSSKNNHGHQQQPFKRQNVAKKFYKCNKIGHFARDCRGSGNTNVANTQKGNGENPKGNGCFECGAPGHFKNDCPKLKNKDGGNGSAQCWVYAVGNAEKKGNASRDPDSNVVTGTFLLNNRYASILFYTGADRSFISFAFSSLINIVPTPLGNSYDVKLADGKIVRVDTIIRCFTLTFLNHLFKIDLMPVELCSFDVIIGMDWLRRCHAVIVYDEKLVRIPFGNETLTFLGNKSNNGRESRLTIISCSKAKEYMAKGCQIFLAQISAKKEEDKSEGKKLKDDKKEHEEHLKAILELLKKEKLYAKFSKCEFWIPKLIKQKLCSAPILALPEGSKDFVVYCDASHKGLGVVLMQRERRSWLPCYGDLRSVIMRESHKSKYSIHPGSEKMYQDMKKLYWWPNMKVDHRLNLLASDWTCAKVHIKTSANSFKKAIGYRNRSDETALSFELADRREDYSTLEEILRACVMIFVSHLHKGVGTISGKRGKLNPRYVRPFKVLAKVGKVAYRLELLQELSRVHHTFHVSNLKKCYADEPLAMPLEGIHIDDKL</sequence>
<keyword evidence="3" id="KW-0238">DNA-binding</keyword>
<dbReference type="Gene3D" id="3.30.70.270">
    <property type="match status" value="1"/>
</dbReference>
<dbReference type="InterPro" id="IPR043128">
    <property type="entry name" value="Rev_trsase/Diguanyl_cyclase"/>
</dbReference>
<dbReference type="GO" id="GO:0003964">
    <property type="term" value="F:RNA-directed DNA polymerase activity"/>
    <property type="evidence" value="ECO:0007669"/>
    <property type="project" value="UniProtKB-KW"/>
</dbReference>
<evidence type="ECO:0000256" key="2">
    <source>
        <dbReference type="ARBA" id="ARBA00022750"/>
    </source>
</evidence>
<keyword evidence="7" id="KW-0808">Transferase</keyword>
<evidence type="ECO:0000256" key="1">
    <source>
        <dbReference type="ARBA" id="ARBA00022670"/>
    </source>
</evidence>
<evidence type="ECO:0000259" key="6">
    <source>
        <dbReference type="PROSITE" id="PS50158"/>
    </source>
</evidence>
<name>A0ABQ5CF18_9ASTR</name>
<keyword evidence="4" id="KW-0863">Zinc-finger</keyword>
<keyword evidence="8" id="KW-1185">Reference proteome</keyword>
<dbReference type="Pfam" id="PF17921">
    <property type="entry name" value="Integrase_H2C2"/>
    <property type="match status" value="1"/>
</dbReference>
<keyword evidence="2" id="KW-0064">Aspartyl protease</keyword>
<dbReference type="Pfam" id="PF08284">
    <property type="entry name" value="RVP_2"/>
    <property type="match status" value="1"/>
</dbReference>
<dbReference type="PANTHER" id="PTHR15503">
    <property type="entry name" value="LDOC1 RELATED"/>
    <property type="match status" value="1"/>
</dbReference>